<name>A0A1H4UHF5_9PSED</name>
<evidence type="ECO:0008006" key="3">
    <source>
        <dbReference type="Google" id="ProtNLM"/>
    </source>
</evidence>
<reference evidence="1 2" key="1">
    <citation type="submission" date="2016-10" db="EMBL/GenBank/DDBJ databases">
        <authorList>
            <person name="de Groot N.N."/>
        </authorList>
    </citation>
    <scope>NUCLEOTIDE SEQUENCE [LARGE SCALE GENOMIC DNA]</scope>
    <source>
        <strain evidence="1 2">BS3655</strain>
    </source>
</reference>
<proteinExistence type="predicted"/>
<evidence type="ECO:0000313" key="2">
    <source>
        <dbReference type="Proteomes" id="UP000183114"/>
    </source>
</evidence>
<dbReference type="SUPFAM" id="SSF58100">
    <property type="entry name" value="Bacterial hemolysins"/>
    <property type="match status" value="1"/>
</dbReference>
<dbReference type="CDD" id="cd22657">
    <property type="entry name" value="ClyA_XaxA-like"/>
    <property type="match status" value="1"/>
</dbReference>
<dbReference type="RefSeq" id="WP_074873714.1">
    <property type="nucleotide sequence ID" value="NZ_FNTF01000002.1"/>
</dbReference>
<gene>
    <name evidence="1" type="ORF">SAMN04490185_1881</name>
</gene>
<accession>A0A1H4UHF5</accession>
<organism evidence="1 2">
    <name type="scientific">Pseudomonas frederiksbergensis</name>
    <dbReference type="NCBI Taxonomy" id="104087"/>
    <lineage>
        <taxon>Bacteria</taxon>
        <taxon>Pseudomonadati</taxon>
        <taxon>Pseudomonadota</taxon>
        <taxon>Gammaproteobacteria</taxon>
        <taxon>Pseudomonadales</taxon>
        <taxon>Pseudomonadaceae</taxon>
        <taxon>Pseudomonas</taxon>
    </lineage>
</organism>
<dbReference type="EMBL" id="FNTF01000002">
    <property type="protein sequence ID" value="SEC67838.1"/>
    <property type="molecule type" value="Genomic_DNA"/>
</dbReference>
<evidence type="ECO:0000313" key="1">
    <source>
        <dbReference type="EMBL" id="SEC67838.1"/>
    </source>
</evidence>
<dbReference type="AlphaFoldDB" id="A0A1H4UHF5"/>
<dbReference type="NCBIfam" id="NF033928">
    <property type="entry name" value="alph_xenorhab_A"/>
    <property type="match status" value="1"/>
</dbReference>
<sequence>MQTSSTKLITKNDIQKIKNYIATAKALPRTIEAVENQLQAKSTNIVGLEPYDIVELNHTIINNANSWNDIESSMKRVGGSLATFSEDLESFGQEIIDAIVSMPGYVNYVGTISTLTEEEINSLPPLEIGKTEKIRFGSIRESLVFIANSIDEKKLNNQDIVLRLQYFKTELNDKVAIGIGSKMKLANTSEINRQITDLNLAIDKAQALLDEKLREAEPGFFTHVFAVMSPYPQGIYQFAKLHTLKYIIPLINQRDLLVEQVKQKDILAGTLLLLSTDLESLLLYVEGAIQSTSQLETLWISISEYINASQNKIMGMNDFLTLRSFVSSLRVVLKNWKTIQNNANALISAFE</sequence>
<dbReference type="Gene3D" id="1.20.1170.10">
    <property type="match status" value="1"/>
</dbReference>
<protein>
    <recommendedName>
        <fullName evidence="3">Toxin</fullName>
    </recommendedName>
</protein>
<dbReference type="Proteomes" id="UP000183114">
    <property type="component" value="Unassembled WGS sequence"/>
</dbReference>